<feature type="region of interest" description="Disordered" evidence="7">
    <location>
        <begin position="1154"/>
        <end position="1224"/>
    </location>
</feature>
<dbReference type="PROSITE" id="PS50010">
    <property type="entry name" value="DH_2"/>
    <property type="match status" value="1"/>
</dbReference>
<dbReference type="InterPro" id="IPR011993">
    <property type="entry name" value="PH-like_dom_sf"/>
</dbReference>
<keyword evidence="4" id="KW-0653">Protein transport</keyword>
<dbReference type="GO" id="GO:0016192">
    <property type="term" value="P:vesicle-mediated transport"/>
    <property type="evidence" value="ECO:0007669"/>
    <property type="project" value="InterPro"/>
</dbReference>
<dbReference type="InterPro" id="IPR050431">
    <property type="entry name" value="Adaptor_comp_med_subunit"/>
</dbReference>
<reference evidence="10" key="1">
    <citation type="submission" date="2023-03" db="EMBL/GenBank/DDBJ databases">
        <title>Mating type loci evolution in Malassezia.</title>
        <authorList>
            <person name="Coelho M.A."/>
        </authorList>
    </citation>
    <scope>NUCLEOTIDE SEQUENCE</scope>
    <source>
        <strain evidence="10">CBS 14135</strain>
    </source>
</reference>
<feature type="compositionally biased region" description="Polar residues" evidence="7">
    <location>
        <begin position="1165"/>
        <end position="1194"/>
    </location>
</feature>
<dbReference type="Gene3D" id="3.30.450.60">
    <property type="match status" value="1"/>
</dbReference>
<comment type="subcellular location">
    <subcellularLocation>
        <location evidence="1">Cytoplasmic vesicle</location>
        <location evidence="1">Clathrin-coated vesicle membrane</location>
    </subcellularLocation>
</comment>
<dbReference type="GO" id="GO:0030131">
    <property type="term" value="C:clathrin adaptor complex"/>
    <property type="evidence" value="ECO:0007669"/>
    <property type="project" value="InterPro"/>
</dbReference>
<dbReference type="SMART" id="SM00325">
    <property type="entry name" value="RhoGEF"/>
    <property type="match status" value="1"/>
</dbReference>
<dbReference type="SUPFAM" id="SSF64356">
    <property type="entry name" value="SNARE-like"/>
    <property type="match status" value="1"/>
</dbReference>
<feature type="region of interest" description="Disordered" evidence="7">
    <location>
        <begin position="1363"/>
        <end position="1439"/>
    </location>
</feature>
<evidence type="ECO:0000256" key="6">
    <source>
        <dbReference type="ARBA" id="ARBA00023329"/>
    </source>
</evidence>
<gene>
    <name evidence="10" type="primary">apm1</name>
    <name evidence="10" type="ORF">MBRA1_001136</name>
</gene>
<keyword evidence="6" id="KW-0968">Cytoplasmic vesicle</keyword>
<dbReference type="PRINTS" id="PR00314">
    <property type="entry name" value="CLATHRINADPT"/>
</dbReference>
<dbReference type="CDD" id="cd14835">
    <property type="entry name" value="AP1_Mu_N"/>
    <property type="match status" value="1"/>
</dbReference>
<dbReference type="SUPFAM" id="SSF49447">
    <property type="entry name" value="Second domain of Mu2 adaptin subunit (ap50) of ap2 adaptor"/>
    <property type="match status" value="1"/>
</dbReference>
<dbReference type="Gene3D" id="2.60.40.1170">
    <property type="entry name" value="Mu homology domain, subdomain B"/>
    <property type="match status" value="2"/>
</dbReference>
<feature type="region of interest" description="Disordered" evidence="7">
    <location>
        <begin position="479"/>
        <end position="504"/>
    </location>
</feature>
<dbReference type="CDD" id="cd09250">
    <property type="entry name" value="AP-1_Mu1_Cterm"/>
    <property type="match status" value="1"/>
</dbReference>
<dbReference type="Gene3D" id="2.30.29.30">
    <property type="entry name" value="Pleckstrin-homology domain (PH domain)/Phosphotyrosine-binding domain (PTB)"/>
    <property type="match status" value="1"/>
</dbReference>
<feature type="region of interest" description="Disordered" evidence="7">
    <location>
        <begin position="1298"/>
        <end position="1320"/>
    </location>
</feature>
<dbReference type="PROSITE" id="PS00991">
    <property type="entry name" value="CLAT_ADAPTOR_M_2"/>
    <property type="match status" value="1"/>
</dbReference>
<feature type="compositionally biased region" description="Low complexity" evidence="7">
    <location>
        <begin position="593"/>
        <end position="608"/>
    </location>
</feature>
<feature type="domain" description="MHD" evidence="9">
    <location>
        <begin position="169"/>
        <end position="443"/>
    </location>
</feature>
<feature type="compositionally biased region" description="Basic and acidic residues" evidence="7">
    <location>
        <begin position="563"/>
        <end position="575"/>
    </location>
</feature>
<evidence type="ECO:0000259" key="8">
    <source>
        <dbReference type="PROSITE" id="PS50010"/>
    </source>
</evidence>
<dbReference type="EMBL" id="CP119951">
    <property type="protein sequence ID" value="WFC94506.1"/>
    <property type="molecule type" value="Genomic_DNA"/>
</dbReference>
<dbReference type="FunFam" id="3.30.450.60:FF:000006">
    <property type="entry name" value="AP-1 complex subunit mu-1 isoform 1"/>
    <property type="match status" value="1"/>
</dbReference>
<accession>A0AAF0DRU6</accession>
<dbReference type="InterPro" id="IPR028565">
    <property type="entry name" value="MHD"/>
</dbReference>
<dbReference type="SUPFAM" id="SSF50729">
    <property type="entry name" value="PH domain-like"/>
    <property type="match status" value="1"/>
</dbReference>
<dbReference type="SUPFAM" id="SSF48065">
    <property type="entry name" value="DBL homology domain (DH-domain)"/>
    <property type="match status" value="1"/>
</dbReference>
<keyword evidence="3" id="KW-0813">Transport</keyword>
<dbReference type="InterPro" id="IPR011012">
    <property type="entry name" value="Longin-like_dom_sf"/>
</dbReference>
<feature type="compositionally biased region" description="Polar residues" evidence="7">
    <location>
        <begin position="1305"/>
        <end position="1315"/>
    </location>
</feature>
<dbReference type="PANTHER" id="PTHR10529">
    <property type="entry name" value="AP COMPLEX SUBUNIT MU"/>
    <property type="match status" value="1"/>
</dbReference>
<evidence type="ECO:0000313" key="11">
    <source>
        <dbReference type="Proteomes" id="UP001216638"/>
    </source>
</evidence>
<keyword evidence="11" id="KW-1185">Reference proteome</keyword>
<dbReference type="InterPro" id="IPR022775">
    <property type="entry name" value="AP_mu_sigma_su"/>
</dbReference>
<dbReference type="InterPro" id="IPR001392">
    <property type="entry name" value="Clathrin_mu"/>
</dbReference>
<evidence type="ECO:0000256" key="4">
    <source>
        <dbReference type="ARBA" id="ARBA00022927"/>
    </source>
</evidence>
<dbReference type="InterPro" id="IPR035899">
    <property type="entry name" value="DBL_dom_sf"/>
</dbReference>
<evidence type="ECO:0000256" key="5">
    <source>
        <dbReference type="ARBA" id="ARBA00023136"/>
    </source>
</evidence>
<evidence type="ECO:0000256" key="2">
    <source>
        <dbReference type="ARBA" id="ARBA00005324"/>
    </source>
</evidence>
<dbReference type="GO" id="GO:0005085">
    <property type="term" value="F:guanyl-nucleotide exchange factor activity"/>
    <property type="evidence" value="ECO:0007669"/>
    <property type="project" value="InterPro"/>
</dbReference>
<keyword evidence="5" id="KW-0472">Membrane</keyword>
<feature type="domain" description="DH" evidence="8">
    <location>
        <begin position="661"/>
        <end position="879"/>
    </location>
</feature>
<sequence length="1439" mass="159091">MASVVAILDVKGKPLIQRSYRDDVDSSAIERFLPLVLEVEEEHGAGAVQPCMTSQGVNYMHVRHNNLYLLALSRRNSNAAEILLFLHKLASVLEEYFKQLEEESIRDNFVILYELLDEMMDFGYPQTTESKILQEYITQESHKLELQVRPPMAVTNAVSWRSEGIRYRKNEVFLDVVESVNLLVNANGHVVRSEIVGAVKMKCYLSGMPELRLGLNDKVMFESMGRSTFNGTNEASRGKAIEMEDVKFHQCVRLSRFENDRTISFIPPDGEFELMSYRLNTQIKPLIWAEAIVERHEGSRIEFMVKVKAQFKRRSTANNVEIFISVPEDADSPKFRAAIGSVTYAPELSAMVWKIKQLGGGKEYLMRAHFGLPSVRNGMYLRSTDRSEETLTRRTPINVKFEIPYFTVSGIQVRYLKIVEKSGYQALPIVQHGMASFVQVQHQASNERPDTGLNQALLSDDLGKGDKDSVLTASEMLDGLSLSRSSSENDRSQSPPTSGNEEVETYHLAQTAQNPESLNFLQERLTEKPIASQPQPALNIKWSSSMLATPRGVHPVSLDQDGEGSKADPAPRLDPDLLTLRDASSPEIDTDISRTSSTSTRGSSQGSTEANGQWPVKGSEQSIVAVEGLAPSIELQSEQHKKGEVTASNEDESRAARLNVRRLHSILELLETERNYTEDLDLLIHVFFAQLPSLPYFSENAQRLHTVVRNADELLALHRELTAQLRTIVDRATAEDAPSDSADRAVIACAETIASLAPRFAVYNEFCARHKEALAHIDALESRTSEWEQFRQRSTEAADRFVPHADAQGASTGGPVCSPRAVTQRRLLFRDFFIKPIQRVCLYPILLQTIQKNSPNVGQEELGHAIELMRQVTLAVDSASKQRESALLTEMIGSRLEYTTALSPSLFNSLGECRMAGNLDVLHHHPTLAPLSTPLPIKYYGCFLFAHFMLIVKVRRNHMFTARYWFPLGEARLERNMAHERFLPNAFRLSVRGHYFEFIASTAKECQLWLSALEEAFAQGPSKTRFLNGAEIPYPCNLSAEKSPPGAVHSDPLIDFFTHRTSATDAASGRGRGVSESPPGEILLRHKSPPRRAAIDRGMLFSDACISARTSFDHDGTFAPAPSSTLGSTMGAIVNLSRLSGSETVSLKLPPRASTALGMAPTQVPPSSIQLRSSDATPVDSPSGTAPSSPTQRAFFSLDDGSEPSSRSFRRRMRDSFSRRSSVQLDASDIAAARELAAGGSLLSRSSSQLTLDIRSAASVTELGQTMRGNVPLSIDTLAAQSPTHTPRASQSLARTMRNPKGWFSPTTPRASYTNDDYDPSLDNDTVPAGTLKRSSSLNWSALRSRSWSTTSLKGLVSRRSSMDLDRGVPNADTRGSSNVFPDLSRPGSALSMHGDPPMSPTSRVLGPKRKFAMRFLQRNRLSPMAPTDAQGGAPPANP</sequence>
<dbReference type="Pfam" id="PF00928">
    <property type="entry name" value="Adap_comp_sub"/>
    <property type="match status" value="1"/>
</dbReference>
<evidence type="ECO:0000256" key="1">
    <source>
        <dbReference type="ARBA" id="ARBA00004640"/>
    </source>
</evidence>
<dbReference type="Pfam" id="PF01217">
    <property type="entry name" value="Clat_adaptor_s"/>
    <property type="match status" value="1"/>
</dbReference>
<evidence type="ECO:0000313" key="10">
    <source>
        <dbReference type="EMBL" id="WFC94506.1"/>
    </source>
</evidence>
<feature type="region of interest" description="Disordered" evidence="7">
    <location>
        <begin position="551"/>
        <end position="618"/>
    </location>
</feature>
<dbReference type="InterPro" id="IPR000219">
    <property type="entry name" value="DH_dom"/>
</dbReference>
<dbReference type="PROSITE" id="PS51072">
    <property type="entry name" value="MHD"/>
    <property type="match status" value="1"/>
</dbReference>
<proteinExistence type="inferred from homology"/>
<feature type="region of interest" description="Disordered" evidence="7">
    <location>
        <begin position="1064"/>
        <end position="1085"/>
    </location>
</feature>
<protein>
    <submittedName>
        <fullName evidence="10">AP-1 adaptor complex mu subunit Apm1</fullName>
    </submittedName>
</protein>
<name>A0AAF0DRU6_9BASI</name>
<dbReference type="Gene3D" id="1.20.900.10">
    <property type="entry name" value="Dbl homology (DH) domain"/>
    <property type="match status" value="1"/>
</dbReference>
<feature type="region of interest" description="Disordered" evidence="7">
    <location>
        <begin position="442"/>
        <end position="461"/>
    </location>
</feature>
<dbReference type="PROSITE" id="PS00990">
    <property type="entry name" value="CLAT_ADAPTOR_M_1"/>
    <property type="match status" value="1"/>
</dbReference>
<dbReference type="Pfam" id="PF00621">
    <property type="entry name" value="RhoGEF"/>
    <property type="match status" value="1"/>
</dbReference>
<evidence type="ECO:0000259" key="9">
    <source>
        <dbReference type="PROSITE" id="PS51072"/>
    </source>
</evidence>
<dbReference type="Proteomes" id="UP001216638">
    <property type="component" value="Chromosome 1"/>
</dbReference>
<comment type="similarity">
    <text evidence="2">Belongs to the adaptor complexes medium subunit family.</text>
</comment>
<dbReference type="InterPro" id="IPR036168">
    <property type="entry name" value="AP2_Mu_C_sf"/>
</dbReference>
<evidence type="ECO:0000256" key="7">
    <source>
        <dbReference type="SAM" id="MobiDB-lite"/>
    </source>
</evidence>
<dbReference type="GO" id="GO:0030665">
    <property type="term" value="C:clathrin-coated vesicle membrane"/>
    <property type="evidence" value="ECO:0007669"/>
    <property type="project" value="UniProtKB-SubCell"/>
</dbReference>
<dbReference type="GO" id="GO:0006886">
    <property type="term" value="P:intracellular protein transport"/>
    <property type="evidence" value="ECO:0007669"/>
    <property type="project" value="InterPro"/>
</dbReference>
<evidence type="ECO:0000256" key="3">
    <source>
        <dbReference type="ARBA" id="ARBA00022448"/>
    </source>
</evidence>
<dbReference type="InterPro" id="IPR018240">
    <property type="entry name" value="Clathrin_mu_CS"/>
</dbReference>
<organism evidence="10 11">
    <name type="scientific">Malassezia brasiliensis</name>
    <dbReference type="NCBI Taxonomy" id="1821822"/>
    <lineage>
        <taxon>Eukaryota</taxon>
        <taxon>Fungi</taxon>
        <taxon>Dikarya</taxon>
        <taxon>Basidiomycota</taxon>
        <taxon>Ustilaginomycotina</taxon>
        <taxon>Malasseziomycetes</taxon>
        <taxon>Malasseziales</taxon>
        <taxon>Malasseziaceae</taxon>
        <taxon>Malassezia</taxon>
    </lineage>
</organism>